<proteinExistence type="predicted"/>
<sequence length="168" mass="20115">MREPNPYEIEDNEIEYIEHNRIQDMLDEFICGSTVLELNNKYKMTHALVHIFGSIREDVKRAAVNRVRINTEFEVDKEIAIKVFFDRGCDYKKADEFIFRKDVPKEQGVFSILWRKFYDEKDLVMLKKLVNYDNLTSEKQEYHDKFLNILFEDNLGKLSNFAISKMNK</sequence>
<gene>
    <name evidence="1" type="ORF">E0485_17385</name>
</gene>
<name>A0A4R4E763_9BACL</name>
<keyword evidence="2" id="KW-1185">Reference proteome</keyword>
<dbReference type="Proteomes" id="UP000295418">
    <property type="component" value="Unassembled WGS sequence"/>
</dbReference>
<protein>
    <submittedName>
        <fullName evidence="1">Uncharacterized protein</fullName>
    </submittedName>
</protein>
<dbReference type="EMBL" id="SKFG01000020">
    <property type="protein sequence ID" value="TCZ75379.1"/>
    <property type="molecule type" value="Genomic_DNA"/>
</dbReference>
<dbReference type="RefSeq" id="WP_132419344.1">
    <property type="nucleotide sequence ID" value="NZ_SKFG01000020.1"/>
</dbReference>
<evidence type="ECO:0000313" key="2">
    <source>
        <dbReference type="Proteomes" id="UP000295418"/>
    </source>
</evidence>
<comment type="caution">
    <text evidence="1">The sequence shown here is derived from an EMBL/GenBank/DDBJ whole genome shotgun (WGS) entry which is preliminary data.</text>
</comment>
<organism evidence="1 2">
    <name type="scientific">Paenibacillus albiflavus</name>
    <dbReference type="NCBI Taxonomy" id="2545760"/>
    <lineage>
        <taxon>Bacteria</taxon>
        <taxon>Bacillati</taxon>
        <taxon>Bacillota</taxon>
        <taxon>Bacilli</taxon>
        <taxon>Bacillales</taxon>
        <taxon>Paenibacillaceae</taxon>
        <taxon>Paenibacillus</taxon>
    </lineage>
</organism>
<dbReference type="AlphaFoldDB" id="A0A4R4E763"/>
<reference evidence="1 2" key="1">
    <citation type="submission" date="2019-03" db="EMBL/GenBank/DDBJ databases">
        <authorList>
            <person name="Kim M.K.M."/>
        </authorList>
    </citation>
    <scope>NUCLEOTIDE SEQUENCE [LARGE SCALE GENOMIC DNA]</scope>
    <source>
        <strain evidence="1 2">18JY21-1</strain>
    </source>
</reference>
<accession>A0A4R4E763</accession>
<evidence type="ECO:0000313" key="1">
    <source>
        <dbReference type="EMBL" id="TCZ75379.1"/>
    </source>
</evidence>